<proteinExistence type="predicted"/>
<accession>A0A0J1H526</accession>
<dbReference type="OrthoDB" id="9798776at2"/>
<name>A0A0J1H526_9GAMM</name>
<dbReference type="RefSeq" id="WP_047886650.1">
    <property type="nucleotide sequence ID" value="NZ_CP071325.1"/>
</dbReference>
<gene>
    <name evidence="2" type="ORF">ABT57_17940</name>
</gene>
<keyword evidence="3" id="KW-1185">Reference proteome</keyword>
<dbReference type="InterPro" id="IPR012577">
    <property type="entry name" value="NIPSNAP"/>
</dbReference>
<dbReference type="EMBL" id="LDOU01000019">
    <property type="protein sequence ID" value="KLV06821.1"/>
    <property type="molecule type" value="Genomic_DNA"/>
</dbReference>
<dbReference type="STRING" id="320778.ABT57_17940"/>
<reference evidence="2 3" key="1">
    <citation type="submission" date="2015-05" db="EMBL/GenBank/DDBJ databases">
        <title>Photobacterium galathea sp. nov.</title>
        <authorList>
            <person name="Machado H."/>
            <person name="Gram L."/>
        </authorList>
    </citation>
    <scope>NUCLEOTIDE SEQUENCE [LARGE SCALE GENOMIC DNA]</scope>
    <source>
        <strain evidence="2 3">DSM 22954</strain>
    </source>
</reference>
<protein>
    <submittedName>
        <fullName evidence="2">NIPSNAP family containing protein</fullName>
    </submittedName>
</protein>
<dbReference type="PATRIC" id="fig|320778.3.peg.3903"/>
<dbReference type="SUPFAM" id="SSF54909">
    <property type="entry name" value="Dimeric alpha+beta barrel"/>
    <property type="match status" value="1"/>
</dbReference>
<evidence type="ECO:0000313" key="3">
    <source>
        <dbReference type="Proteomes" id="UP000035909"/>
    </source>
</evidence>
<evidence type="ECO:0000313" key="2">
    <source>
        <dbReference type="EMBL" id="KLV06821.1"/>
    </source>
</evidence>
<dbReference type="Proteomes" id="UP000035909">
    <property type="component" value="Unassembled WGS sequence"/>
</dbReference>
<sequence length="101" mass="11646">MVTCYLRYIIDPAKVSEFEEYAKMWIPLVAKFGGQHNGYFLPSEGANNVALALFTFPSLAEYESYRNDSFKDNECIAAIKFAEKTNCIVSYERSFFRPVFD</sequence>
<comment type="caution">
    <text evidence="2">The sequence shown here is derived from an EMBL/GenBank/DDBJ whole genome shotgun (WGS) entry which is preliminary data.</text>
</comment>
<dbReference type="AlphaFoldDB" id="A0A0J1H526"/>
<dbReference type="Pfam" id="PF07978">
    <property type="entry name" value="NIPSNAP"/>
    <property type="match status" value="1"/>
</dbReference>
<organism evidence="2 3">
    <name type="scientific">Photobacterium ganghwense</name>
    <dbReference type="NCBI Taxonomy" id="320778"/>
    <lineage>
        <taxon>Bacteria</taxon>
        <taxon>Pseudomonadati</taxon>
        <taxon>Pseudomonadota</taxon>
        <taxon>Gammaproteobacteria</taxon>
        <taxon>Vibrionales</taxon>
        <taxon>Vibrionaceae</taxon>
        <taxon>Photobacterium</taxon>
    </lineage>
</organism>
<feature type="domain" description="NIPSNAP" evidence="1">
    <location>
        <begin position="7"/>
        <end position="99"/>
    </location>
</feature>
<evidence type="ECO:0000259" key="1">
    <source>
        <dbReference type="Pfam" id="PF07978"/>
    </source>
</evidence>
<dbReference type="InterPro" id="IPR011008">
    <property type="entry name" value="Dimeric_a/b-barrel"/>
</dbReference>
<dbReference type="Gene3D" id="3.30.70.100">
    <property type="match status" value="1"/>
</dbReference>